<dbReference type="EMBL" id="CAXKWB010002942">
    <property type="protein sequence ID" value="CAL4068031.1"/>
    <property type="molecule type" value="Genomic_DNA"/>
</dbReference>
<dbReference type="AlphaFoldDB" id="A0AAV2Q4H3"/>
<dbReference type="PANTHER" id="PTHR31424:SF3">
    <property type="entry name" value="RING-TYPE DOMAIN-CONTAINING PROTEIN"/>
    <property type="match status" value="1"/>
</dbReference>
<comment type="caution">
    <text evidence="1">The sequence shown here is derived from an EMBL/GenBank/DDBJ whole genome shotgun (WGS) entry which is preliminary data.</text>
</comment>
<evidence type="ECO:0000313" key="1">
    <source>
        <dbReference type="EMBL" id="CAL4068031.1"/>
    </source>
</evidence>
<name>A0AAV2Q4H3_MEGNR</name>
<organism evidence="1 2">
    <name type="scientific">Meganyctiphanes norvegica</name>
    <name type="common">Northern krill</name>
    <name type="synonym">Thysanopoda norvegica</name>
    <dbReference type="NCBI Taxonomy" id="48144"/>
    <lineage>
        <taxon>Eukaryota</taxon>
        <taxon>Metazoa</taxon>
        <taxon>Ecdysozoa</taxon>
        <taxon>Arthropoda</taxon>
        <taxon>Crustacea</taxon>
        <taxon>Multicrustacea</taxon>
        <taxon>Malacostraca</taxon>
        <taxon>Eumalacostraca</taxon>
        <taxon>Eucarida</taxon>
        <taxon>Euphausiacea</taxon>
        <taxon>Euphausiidae</taxon>
        <taxon>Meganyctiphanes</taxon>
    </lineage>
</organism>
<dbReference type="PANTHER" id="PTHR31424">
    <property type="entry name" value="PROTEIN CBG23806"/>
    <property type="match status" value="1"/>
</dbReference>
<keyword evidence="2" id="KW-1185">Reference proteome</keyword>
<gene>
    <name evidence="1" type="ORF">MNOR_LOCUS6913</name>
</gene>
<dbReference type="Proteomes" id="UP001497623">
    <property type="component" value="Unassembled WGS sequence"/>
</dbReference>
<protein>
    <submittedName>
        <fullName evidence="1">Uncharacterized protein</fullName>
    </submittedName>
</protein>
<reference evidence="1 2" key="1">
    <citation type="submission" date="2024-05" db="EMBL/GenBank/DDBJ databases">
        <authorList>
            <person name="Wallberg A."/>
        </authorList>
    </citation>
    <scope>NUCLEOTIDE SEQUENCE [LARGE SCALE GENOMIC DNA]</scope>
</reference>
<accession>A0AAV2Q4H3</accession>
<feature type="non-terminal residue" evidence="1">
    <location>
        <position position="1"/>
    </location>
</feature>
<proteinExistence type="predicted"/>
<evidence type="ECO:0000313" key="2">
    <source>
        <dbReference type="Proteomes" id="UP001497623"/>
    </source>
</evidence>
<sequence length="580" mass="65863">KIFRKGRIINNGTKLIDLVRTKYPLLCNYDPSDMTLPAALCPTCCSDLYNSENSKQARSPPLLKACAYVENSARPEAMHTRACSAASACDICQTARQLYKQPHEPCVCPICTQFNNLPISNAKLPTENPVTNQEFTTNNLLYIQAQLNLSNNQTVKLAASLRSICGRSSVESGFREKLVEISKKAENFYSNTSSSFYINKKDGYQDRVLAYCHDIEALVTYILDVREYDPYNHLVRIGLDGGGGMFKIVMNILDTAGVQSTNSFKDSGIKGTLILALVENIQETDDNIRLILSNIKNLDKIKYHICSDVKLINIIVGIQSCSSKHPCPYCETNNLENVDTFTEDRTLGSIRHSASAYKSAGSNKKVAQHYTNCINQPLLTGDDHERILDICAPPELHLLQGIVKHVYDNMYKNWPHVSLWLDKINVKPTNYHHGSFVGNDCLRMLKNVDILQQMAESHDKHIIQKYVHILRCFYDVVKSCFGMTLDPQYDTYINQFKYAYKDMDITITPKVHILLMHVPDFITKHNRSLGWYSEQTLESVHHDFKRNCWEKQGYKRSIGHPDYSQNLTKAAIVYSSKNIS</sequence>